<accession>A0ABV2KAI1</accession>
<evidence type="ECO:0000256" key="1">
    <source>
        <dbReference type="SAM" id="Coils"/>
    </source>
</evidence>
<dbReference type="InterPro" id="IPR014054">
    <property type="entry name" value="Phage_regulatory_Rha"/>
</dbReference>
<dbReference type="Pfam" id="PF09669">
    <property type="entry name" value="Phage_pRha"/>
    <property type="match status" value="1"/>
</dbReference>
<comment type="caution">
    <text evidence="3">The sequence shown here is derived from an EMBL/GenBank/DDBJ whole genome shotgun (WGS) entry which is preliminary data.</text>
</comment>
<dbReference type="RefSeq" id="WP_187047053.1">
    <property type="nucleotide sequence ID" value="NZ_JBEPME010000004.1"/>
</dbReference>
<dbReference type="NCBIfam" id="TIGR02681">
    <property type="entry name" value="phage_pRha"/>
    <property type="match status" value="1"/>
</dbReference>
<dbReference type="EMBL" id="JBEPME010000004">
    <property type="protein sequence ID" value="MET3657887.1"/>
    <property type="molecule type" value="Genomic_DNA"/>
</dbReference>
<feature type="domain" description="ORF6C" evidence="2">
    <location>
        <begin position="117"/>
        <end position="219"/>
    </location>
</feature>
<feature type="coiled-coil region" evidence="1">
    <location>
        <begin position="125"/>
        <end position="152"/>
    </location>
</feature>
<dbReference type="Proteomes" id="UP001549104">
    <property type="component" value="Unassembled WGS sequence"/>
</dbReference>
<evidence type="ECO:0000259" key="2">
    <source>
        <dbReference type="Pfam" id="PF10552"/>
    </source>
</evidence>
<organism evidence="3 4">
    <name type="scientific">Sporosarcina psychrophila</name>
    <name type="common">Bacillus psychrophilus</name>
    <dbReference type="NCBI Taxonomy" id="1476"/>
    <lineage>
        <taxon>Bacteria</taxon>
        <taxon>Bacillati</taxon>
        <taxon>Bacillota</taxon>
        <taxon>Bacilli</taxon>
        <taxon>Bacillales</taxon>
        <taxon>Caryophanaceae</taxon>
        <taxon>Sporosarcina</taxon>
    </lineage>
</organism>
<reference evidence="3 4" key="1">
    <citation type="submission" date="2024-06" db="EMBL/GenBank/DDBJ databases">
        <title>Sorghum-associated microbial communities from plants grown in Nebraska, USA.</title>
        <authorList>
            <person name="Schachtman D."/>
        </authorList>
    </citation>
    <scope>NUCLEOTIDE SEQUENCE [LARGE SCALE GENOMIC DNA]</scope>
    <source>
        <strain evidence="3 4">1288</strain>
    </source>
</reference>
<name>A0ABV2KAI1_SPOPS</name>
<keyword evidence="1" id="KW-0175">Coiled coil</keyword>
<evidence type="ECO:0000313" key="3">
    <source>
        <dbReference type="EMBL" id="MET3657887.1"/>
    </source>
</evidence>
<gene>
    <name evidence="3" type="ORF">ABIC55_002984</name>
</gene>
<evidence type="ECO:0000313" key="4">
    <source>
        <dbReference type="Proteomes" id="UP001549104"/>
    </source>
</evidence>
<dbReference type="Pfam" id="PF10552">
    <property type="entry name" value="ORF6C"/>
    <property type="match status" value="1"/>
</dbReference>
<keyword evidence="4" id="KW-1185">Reference proteome</keyword>
<sequence>MNNLKVVSINGQLVTDSREVARMVDREHNALMKSIRSYVEYLGQGGFAHTEFFIESEYEDTQMKKRPSFLITKKGCDMVANKMTGEKGVLFTAAYVTRFEELEKAANAPKVLSSSEQLRASMRLSLETSEDVEILKEDVAELKDKVENQITLDHGEQRGLQRAVARKVYDLEKHQQLRPKLFRELYREIKDRFGVASYKDVKRQDLQAAIGYVNAWIPRRVA</sequence>
<proteinExistence type="predicted"/>
<protein>
    <submittedName>
        <fullName evidence="3">Rha family phage regulatory protein</fullName>
    </submittedName>
</protein>
<dbReference type="InterPro" id="IPR018878">
    <property type="entry name" value="ORF6C_dom"/>
</dbReference>